<dbReference type="EMBL" id="JAVDYG010000001">
    <property type="protein sequence ID" value="MDR7363443.1"/>
    <property type="molecule type" value="Genomic_DNA"/>
</dbReference>
<evidence type="ECO:0000313" key="10">
    <source>
        <dbReference type="Proteomes" id="UP001183648"/>
    </source>
</evidence>
<dbReference type="InterPro" id="IPR000943">
    <property type="entry name" value="RNA_pol_sigma70"/>
</dbReference>
<keyword evidence="1" id="KW-0805">Transcription regulation</keyword>
<dbReference type="Pfam" id="PF04539">
    <property type="entry name" value="Sigma70_r3"/>
    <property type="match status" value="1"/>
</dbReference>
<evidence type="ECO:0000256" key="3">
    <source>
        <dbReference type="ARBA" id="ARBA00023125"/>
    </source>
</evidence>
<dbReference type="NCBIfam" id="TIGR02937">
    <property type="entry name" value="sigma70-ECF"/>
    <property type="match status" value="1"/>
</dbReference>
<gene>
    <name evidence="9" type="ORF">J2S63_002996</name>
</gene>
<dbReference type="Pfam" id="PF04545">
    <property type="entry name" value="Sigma70_r4"/>
    <property type="match status" value="1"/>
</dbReference>
<dbReference type="PANTHER" id="PTHR30385:SF4">
    <property type="entry name" value="RNA POLYMERASE SIGMA-E FACTOR"/>
    <property type="match status" value="1"/>
</dbReference>
<dbReference type="Pfam" id="PF04542">
    <property type="entry name" value="Sigma70_r2"/>
    <property type="match status" value="1"/>
</dbReference>
<evidence type="ECO:0000256" key="2">
    <source>
        <dbReference type="ARBA" id="ARBA00023082"/>
    </source>
</evidence>
<dbReference type="InterPro" id="IPR007627">
    <property type="entry name" value="RNA_pol_sigma70_r2"/>
</dbReference>
<organism evidence="9 10">
    <name type="scientific">Nocardioides marmoribigeumensis</name>
    <dbReference type="NCBI Taxonomy" id="433649"/>
    <lineage>
        <taxon>Bacteria</taxon>
        <taxon>Bacillati</taxon>
        <taxon>Actinomycetota</taxon>
        <taxon>Actinomycetes</taxon>
        <taxon>Propionibacteriales</taxon>
        <taxon>Nocardioidaceae</taxon>
        <taxon>Nocardioides</taxon>
    </lineage>
</organism>
<evidence type="ECO:0000259" key="8">
    <source>
        <dbReference type="Pfam" id="PF04545"/>
    </source>
</evidence>
<proteinExistence type="predicted"/>
<reference evidence="9 10" key="1">
    <citation type="submission" date="2023-07" db="EMBL/GenBank/DDBJ databases">
        <title>Sequencing the genomes of 1000 actinobacteria strains.</title>
        <authorList>
            <person name="Klenk H.-P."/>
        </authorList>
    </citation>
    <scope>NUCLEOTIDE SEQUENCE [LARGE SCALE GENOMIC DNA]</scope>
    <source>
        <strain evidence="9 10">DSM 19426</strain>
    </source>
</reference>
<evidence type="ECO:0000256" key="4">
    <source>
        <dbReference type="ARBA" id="ARBA00023163"/>
    </source>
</evidence>
<dbReference type="RefSeq" id="WP_310303857.1">
    <property type="nucleotide sequence ID" value="NZ_BAAAPS010000003.1"/>
</dbReference>
<dbReference type="InterPro" id="IPR014284">
    <property type="entry name" value="RNA_pol_sigma-70_dom"/>
</dbReference>
<dbReference type="Gene3D" id="1.20.120.1810">
    <property type="match status" value="1"/>
</dbReference>
<dbReference type="PANTHER" id="PTHR30385">
    <property type="entry name" value="SIGMA FACTOR F FLAGELLAR"/>
    <property type="match status" value="1"/>
</dbReference>
<dbReference type="InterPro" id="IPR013325">
    <property type="entry name" value="RNA_pol_sigma_r2"/>
</dbReference>
<evidence type="ECO:0000256" key="5">
    <source>
        <dbReference type="SAM" id="MobiDB-lite"/>
    </source>
</evidence>
<evidence type="ECO:0000313" key="9">
    <source>
        <dbReference type="EMBL" id="MDR7363443.1"/>
    </source>
</evidence>
<dbReference type="InterPro" id="IPR007630">
    <property type="entry name" value="RNA_pol_sigma70_r4"/>
</dbReference>
<feature type="domain" description="RNA polymerase sigma-70 region 4" evidence="8">
    <location>
        <begin position="219"/>
        <end position="265"/>
    </location>
</feature>
<dbReference type="PRINTS" id="PR00046">
    <property type="entry name" value="SIGMA70FCT"/>
</dbReference>
<feature type="domain" description="RNA polymerase sigma-70 region 2" evidence="7">
    <location>
        <begin position="50"/>
        <end position="116"/>
    </location>
</feature>
<keyword evidence="3" id="KW-0238">DNA-binding</keyword>
<dbReference type="SUPFAM" id="SSF88659">
    <property type="entry name" value="Sigma3 and sigma4 domains of RNA polymerase sigma factors"/>
    <property type="match status" value="2"/>
</dbReference>
<dbReference type="InterPro" id="IPR007624">
    <property type="entry name" value="RNA_pol_sigma70_r3"/>
</dbReference>
<sequence length="279" mass="31526">MTALAQPLSFPAPRLSPTHRDARAIEMFRDAATASAQRRHELHDDIALLYLDVAQSIAGRYRERGIPLDDLVQAANEGLVKAISRFDPELQHDFLSYAVPTMRGEVRRYFRDQGWTVRPPRRIQDLQWQRGRVIDQLHQQLGREPSRREIADRLEVEPSEIAEADAAVGAFHPTSLDQPAAEGGSDPGSTTPLGELLPGDDRETRASEARTVLQPVVRRLSERDRRVLFLRFFEDWTQKEIGEDIGVSQMQVSRTLTRLLGTLREELGPELGDLLHDAS</sequence>
<comment type="caution">
    <text evidence="9">The sequence shown here is derived from an EMBL/GenBank/DDBJ whole genome shotgun (WGS) entry which is preliminary data.</text>
</comment>
<evidence type="ECO:0000259" key="7">
    <source>
        <dbReference type="Pfam" id="PF04542"/>
    </source>
</evidence>
<dbReference type="Gene3D" id="1.10.10.10">
    <property type="entry name" value="Winged helix-like DNA-binding domain superfamily/Winged helix DNA-binding domain"/>
    <property type="match status" value="2"/>
</dbReference>
<keyword evidence="4" id="KW-0804">Transcription</keyword>
<keyword evidence="10" id="KW-1185">Reference proteome</keyword>
<feature type="domain" description="RNA polymerase sigma-70 region 3" evidence="6">
    <location>
        <begin position="132"/>
        <end position="191"/>
    </location>
</feature>
<keyword evidence="2" id="KW-0731">Sigma factor</keyword>
<dbReference type="InterPro" id="IPR013324">
    <property type="entry name" value="RNA_pol_sigma_r3/r4-like"/>
</dbReference>
<dbReference type="SUPFAM" id="SSF88946">
    <property type="entry name" value="Sigma2 domain of RNA polymerase sigma factors"/>
    <property type="match status" value="1"/>
</dbReference>
<dbReference type="InterPro" id="IPR036388">
    <property type="entry name" value="WH-like_DNA-bd_sf"/>
</dbReference>
<protein>
    <submittedName>
        <fullName evidence="9">RNA polymerase sigma-B factor</fullName>
    </submittedName>
</protein>
<dbReference type="CDD" id="cd06171">
    <property type="entry name" value="Sigma70_r4"/>
    <property type="match status" value="1"/>
</dbReference>
<evidence type="ECO:0000259" key="6">
    <source>
        <dbReference type="Pfam" id="PF04539"/>
    </source>
</evidence>
<accession>A0ABU2BYF8</accession>
<name>A0ABU2BYF8_9ACTN</name>
<feature type="region of interest" description="Disordered" evidence="5">
    <location>
        <begin position="174"/>
        <end position="207"/>
    </location>
</feature>
<evidence type="ECO:0000256" key="1">
    <source>
        <dbReference type="ARBA" id="ARBA00023015"/>
    </source>
</evidence>
<dbReference type="Proteomes" id="UP001183648">
    <property type="component" value="Unassembled WGS sequence"/>
</dbReference>